<dbReference type="Gene3D" id="1.25.40.20">
    <property type="entry name" value="Ankyrin repeat-containing domain"/>
    <property type="match status" value="3"/>
</dbReference>
<dbReference type="PANTHER" id="PTHR24161:SF122">
    <property type="match status" value="1"/>
</dbReference>
<sequence>MPRDLEAGAGIHLLRQALVTAKYSAGYNGDSGTLLSAPAGSLSCLELARGHEPCVRLLVVARAAVDLESASGFTALKAAVQEGRADCVRVLCEGGADVELASPLRLAAFRGHDECCAALLHARADLTCRSATGLTALHVAAQQGAAGCCSLLCEGGAEIDAADDKGWTPMLVAVLRGHLACAAALSSFGASRVGGRRLAVAEEPRLEAEAVAETRGWVELHAWLLLWLGAAARHSRRLPLEVWRAHVMPHLLLRDDE</sequence>
<organism evidence="4 5">
    <name type="scientific">Emiliania huxleyi (strain CCMP1516)</name>
    <dbReference type="NCBI Taxonomy" id="280463"/>
    <lineage>
        <taxon>Eukaryota</taxon>
        <taxon>Haptista</taxon>
        <taxon>Haptophyta</taxon>
        <taxon>Prymnesiophyceae</taxon>
        <taxon>Isochrysidales</taxon>
        <taxon>Noelaerhabdaceae</taxon>
        <taxon>Emiliania</taxon>
    </lineage>
</organism>
<proteinExistence type="predicted"/>
<accession>A0A0D3KZG6</accession>
<evidence type="ECO:0000256" key="1">
    <source>
        <dbReference type="ARBA" id="ARBA00022737"/>
    </source>
</evidence>
<dbReference type="PROSITE" id="PS50297">
    <property type="entry name" value="ANK_REP_REGION"/>
    <property type="match status" value="2"/>
</dbReference>
<name>A0A0D3KZG6_EMIH1</name>
<dbReference type="AlphaFoldDB" id="A0A0D3KZG6"/>
<reference evidence="5" key="1">
    <citation type="journal article" date="2013" name="Nature">
        <title>Pan genome of the phytoplankton Emiliania underpins its global distribution.</title>
        <authorList>
            <person name="Read B.A."/>
            <person name="Kegel J."/>
            <person name="Klute M.J."/>
            <person name="Kuo A."/>
            <person name="Lefebvre S.C."/>
            <person name="Maumus F."/>
            <person name="Mayer C."/>
            <person name="Miller J."/>
            <person name="Monier A."/>
            <person name="Salamov A."/>
            <person name="Young J."/>
            <person name="Aguilar M."/>
            <person name="Claverie J.M."/>
            <person name="Frickenhaus S."/>
            <person name="Gonzalez K."/>
            <person name="Herman E.K."/>
            <person name="Lin Y.C."/>
            <person name="Napier J."/>
            <person name="Ogata H."/>
            <person name="Sarno A.F."/>
            <person name="Shmutz J."/>
            <person name="Schroeder D."/>
            <person name="de Vargas C."/>
            <person name="Verret F."/>
            <person name="von Dassow P."/>
            <person name="Valentin K."/>
            <person name="Van de Peer Y."/>
            <person name="Wheeler G."/>
            <person name="Dacks J.B."/>
            <person name="Delwiche C.F."/>
            <person name="Dyhrman S.T."/>
            <person name="Glockner G."/>
            <person name="John U."/>
            <person name="Richards T."/>
            <person name="Worden A.Z."/>
            <person name="Zhang X."/>
            <person name="Grigoriev I.V."/>
            <person name="Allen A.E."/>
            <person name="Bidle K."/>
            <person name="Borodovsky M."/>
            <person name="Bowler C."/>
            <person name="Brownlee C."/>
            <person name="Cock J.M."/>
            <person name="Elias M."/>
            <person name="Gladyshev V.N."/>
            <person name="Groth M."/>
            <person name="Guda C."/>
            <person name="Hadaegh A."/>
            <person name="Iglesias-Rodriguez M.D."/>
            <person name="Jenkins J."/>
            <person name="Jones B.M."/>
            <person name="Lawson T."/>
            <person name="Leese F."/>
            <person name="Lindquist E."/>
            <person name="Lobanov A."/>
            <person name="Lomsadze A."/>
            <person name="Malik S.B."/>
            <person name="Marsh M.E."/>
            <person name="Mackinder L."/>
            <person name="Mock T."/>
            <person name="Mueller-Roeber B."/>
            <person name="Pagarete A."/>
            <person name="Parker M."/>
            <person name="Probert I."/>
            <person name="Quesneville H."/>
            <person name="Raines C."/>
            <person name="Rensing S.A."/>
            <person name="Riano-Pachon D.M."/>
            <person name="Richier S."/>
            <person name="Rokitta S."/>
            <person name="Shiraiwa Y."/>
            <person name="Soanes D.M."/>
            <person name="van der Giezen M."/>
            <person name="Wahlund T.M."/>
            <person name="Williams B."/>
            <person name="Wilson W."/>
            <person name="Wolfe G."/>
            <person name="Wurch L.L."/>
        </authorList>
    </citation>
    <scope>NUCLEOTIDE SEQUENCE</scope>
</reference>
<dbReference type="GeneID" id="17286420"/>
<dbReference type="EnsemblProtists" id="EOD41151">
    <property type="protein sequence ID" value="EOD41151"/>
    <property type="gene ID" value="EMIHUDRAFT_199367"/>
</dbReference>
<reference evidence="4" key="2">
    <citation type="submission" date="2024-10" db="UniProtKB">
        <authorList>
            <consortium name="EnsemblProtists"/>
        </authorList>
    </citation>
    <scope>IDENTIFICATION</scope>
</reference>
<dbReference type="RefSeq" id="XP_005793580.1">
    <property type="nucleotide sequence ID" value="XM_005793523.1"/>
</dbReference>
<keyword evidence="1" id="KW-0677">Repeat</keyword>
<evidence type="ECO:0000313" key="5">
    <source>
        <dbReference type="Proteomes" id="UP000013827"/>
    </source>
</evidence>
<feature type="repeat" description="ANK" evidence="3">
    <location>
        <begin position="132"/>
        <end position="164"/>
    </location>
</feature>
<dbReference type="InterPro" id="IPR036770">
    <property type="entry name" value="Ankyrin_rpt-contain_sf"/>
</dbReference>
<feature type="repeat" description="ANK" evidence="3">
    <location>
        <begin position="71"/>
        <end position="103"/>
    </location>
</feature>
<dbReference type="Pfam" id="PF12796">
    <property type="entry name" value="Ank_2"/>
    <property type="match status" value="2"/>
</dbReference>
<evidence type="ECO:0000313" key="4">
    <source>
        <dbReference type="EnsemblProtists" id="EOD41151"/>
    </source>
</evidence>
<dbReference type="PANTHER" id="PTHR24161">
    <property type="entry name" value="ANK_REP_REGION DOMAIN-CONTAINING PROTEIN-RELATED"/>
    <property type="match status" value="1"/>
</dbReference>
<dbReference type="KEGG" id="ehx:EMIHUDRAFT_199367"/>
<dbReference type="STRING" id="2903.R1FZF4"/>
<keyword evidence="2 3" id="KW-0040">ANK repeat</keyword>
<protein>
    <submittedName>
        <fullName evidence="4">Uncharacterized protein</fullName>
    </submittedName>
</protein>
<evidence type="ECO:0000256" key="3">
    <source>
        <dbReference type="PROSITE-ProRule" id="PRU00023"/>
    </source>
</evidence>
<dbReference type="HOGENOM" id="CLU_1083502_0_0_1"/>
<dbReference type="Proteomes" id="UP000013827">
    <property type="component" value="Unassembled WGS sequence"/>
</dbReference>
<dbReference type="PROSITE" id="PS50088">
    <property type="entry name" value="ANK_REPEAT"/>
    <property type="match status" value="2"/>
</dbReference>
<dbReference type="SMART" id="SM00248">
    <property type="entry name" value="ANK"/>
    <property type="match status" value="4"/>
</dbReference>
<dbReference type="InterPro" id="IPR002110">
    <property type="entry name" value="Ankyrin_rpt"/>
</dbReference>
<evidence type="ECO:0000256" key="2">
    <source>
        <dbReference type="ARBA" id="ARBA00023043"/>
    </source>
</evidence>
<keyword evidence="5" id="KW-1185">Reference proteome</keyword>
<dbReference type="SUPFAM" id="SSF48403">
    <property type="entry name" value="Ankyrin repeat"/>
    <property type="match status" value="1"/>
</dbReference>
<dbReference type="eggNOG" id="KOG4177">
    <property type="taxonomic scope" value="Eukaryota"/>
</dbReference>
<dbReference type="PaxDb" id="2903-EOD41151"/>